<dbReference type="GO" id="GO:0102009">
    <property type="term" value="F:proline dipeptidase activity"/>
    <property type="evidence" value="ECO:0007669"/>
    <property type="project" value="UniProtKB-EC"/>
</dbReference>
<evidence type="ECO:0000256" key="10">
    <source>
        <dbReference type="ARBA" id="ARBA00044051"/>
    </source>
</evidence>
<evidence type="ECO:0000313" key="19">
    <source>
        <dbReference type="Proteomes" id="UP000198341"/>
    </source>
</evidence>
<protein>
    <recommendedName>
        <fullName evidence="11">Xaa-Pro dipeptidase</fullName>
        <ecNumber evidence="10">3.4.13.9</ecNumber>
    </recommendedName>
    <alternativeName>
        <fullName evidence="14">Imidodipeptidase</fullName>
    </alternativeName>
    <alternativeName>
        <fullName evidence="12">Peptidase D</fullName>
    </alternativeName>
    <alternativeName>
        <fullName evidence="13">Proline dipeptidase</fullName>
    </alternativeName>
</protein>
<keyword evidence="7" id="KW-0482">Metalloprotease</keyword>
<evidence type="ECO:0000313" key="18">
    <source>
        <dbReference type="EMBL" id="CCO19236.1"/>
    </source>
</evidence>
<keyword evidence="8" id="KW-0464">Manganese</keyword>
<evidence type="ECO:0000256" key="2">
    <source>
        <dbReference type="ARBA" id="ARBA00011738"/>
    </source>
</evidence>
<evidence type="ECO:0000256" key="14">
    <source>
        <dbReference type="ARBA" id="ARBA00044351"/>
    </source>
</evidence>
<evidence type="ECO:0000256" key="6">
    <source>
        <dbReference type="ARBA" id="ARBA00022997"/>
    </source>
</evidence>
<feature type="domain" description="Aminopeptidase P N-terminal" evidence="17">
    <location>
        <begin position="86"/>
        <end position="230"/>
    </location>
</feature>
<dbReference type="GeneID" id="19012008"/>
<dbReference type="SMART" id="SM01011">
    <property type="entry name" value="AMP_N"/>
    <property type="match status" value="1"/>
</dbReference>
<dbReference type="InterPro" id="IPR052433">
    <property type="entry name" value="X-Pro_dipept-like"/>
</dbReference>
<dbReference type="SUPFAM" id="SSF53092">
    <property type="entry name" value="Creatinase/prolidase N-terminal domain"/>
    <property type="match status" value="1"/>
</dbReference>
<gene>
    <name evidence="18" type="ordered locus">Bathy13g00870</name>
</gene>
<dbReference type="GO" id="GO:0006508">
    <property type="term" value="P:proteolysis"/>
    <property type="evidence" value="ECO:0007669"/>
    <property type="project" value="UniProtKB-KW"/>
</dbReference>
<comment type="similarity">
    <text evidence="9">Belongs to the peptidase M24B family. Eukaryotic-type prolidase subfamily.</text>
</comment>
<feature type="coiled-coil region" evidence="16">
    <location>
        <begin position="91"/>
        <end position="119"/>
    </location>
</feature>
<dbReference type="OrthoDB" id="10261878at2759"/>
<keyword evidence="16" id="KW-0175">Coiled coil</keyword>
<evidence type="ECO:0000256" key="13">
    <source>
        <dbReference type="ARBA" id="ARBA00044284"/>
    </source>
</evidence>
<name>K8EMF6_9CHLO</name>
<comment type="subunit">
    <text evidence="2">Homodimer.</text>
</comment>
<dbReference type="eggNOG" id="KOG2737">
    <property type="taxonomic scope" value="Eukaryota"/>
</dbReference>
<reference evidence="18 19" key="1">
    <citation type="submission" date="2011-10" db="EMBL/GenBank/DDBJ databases">
        <authorList>
            <person name="Genoscope - CEA"/>
        </authorList>
    </citation>
    <scope>NUCLEOTIDE SEQUENCE [LARGE SCALE GENOMIC DNA]</scope>
    <source>
        <strain evidence="18 19">RCC 1105</strain>
    </source>
</reference>
<dbReference type="CDD" id="cd01087">
    <property type="entry name" value="Prolidase"/>
    <property type="match status" value="1"/>
</dbReference>
<dbReference type="AlphaFoldDB" id="K8EMF6"/>
<keyword evidence="5" id="KW-0378">Hydrolase</keyword>
<evidence type="ECO:0000256" key="8">
    <source>
        <dbReference type="ARBA" id="ARBA00023211"/>
    </source>
</evidence>
<evidence type="ECO:0000256" key="16">
    <source>
        <dbReference type="SAM" id="Coils"/>
    </source>
</evidence>
<evidence type="ECO:0000256" key="11">
    <source>
        <dbReference type="ARBA" id="ARBA00044141"/>
    </source>
</evidence>
<evidence type="ECO:0000256" key="3">
    <source>
        <dbReference type="ARBA" id="ARBA00022670"/>
    </source>
</evidence>
<dbReference type="InterPro" id="IPR029149">
    <property type="entry name" value="Creatin/AminoP/Spt16_N"/>
</dbReference>
<keyword evidence="4" id="KW-0479">Metal-binding</keyword>
<evidence type="ECO:0000256" key="7">
    <source>
        <dbReference type="ARBA" id="ARBA00023049"/>
    </source>
</evidence>
<organism evidence="18 19">
    <name type="scientific">Bathycoccus prasinos</name>
    <dbReference type="NCBI Taxonomy" id="41875"/>
    <lineage>
        <taxon>Eukaryota</taxon>
        <taxon>Viridiplantae</taxon>
        <taxon>Chlorophyta</taxon>
        <taxon>Mamiellophyceae</taxon>
        <taxon>Mamiellales</taxon>
        <taxon>Bathycoccaceae</taxon>
        <taxon>Bathycoccus</taxon>
    </lineage>
</organism>
<comment type="catalytic activity">
    <reaction evidence="15">
        <text>Xaa-L-Pro dipeptide + H2O = an L-alpha-amino acid + L-proline</text>
        <dbReference type="Rhea" id="RHEA:76407"/>
        <dbReference type="ChEBI" id="CHEBI:15377"/>
        <dbReference type="ChEBI" id="CHEBI:59869"/>
        <dbReference type="ChEBI" id="CHEBI:60039"/>
        <dbReference type="ChEBI" id="CHEBI:195196"/>
        <dbReference type="EC" id="3.4.13.9"/>
    </reaction>
</comment>
<dbReference type="Pfam" id="PF05195">
    <property type="entry name" value="AMP_N"/>
    <property type="match status" value="1"/>
</dbReference>
<dbReference type="GO" id="GO:0030145">
    <property type="term" value="F:manganese ion binding"/>
    <property type="evidence" value="ECO:0007669"/>
    <property type="project" value="InterPro"/>
</dbReference>
<evidence type="ECO:0000259" key="17">
    <source>
        <dbReference type="SMART" id="SM01011"/>
    </source>
</evidence>
<dbReference type="InterPro" id="IPR007865">
    <property type="entry name" value="Aminopep_P_N"/>
</dbReference>
<proteinExistence type="inferred from homology"/>
<accession>K8EMF6</accession>
<evidence type="ECO:0000256" key="15">
    <source>
        <dbReference type="ARBA" id="ARBA00048994"/>
    </source>
</evidence>
<dbReference type="EMBL" id="FO082266">
    <property type="protein sequence ID" value="CCO19236.1"/>
    <property type="molecule type" value="Genomic_DNA"/>
</dbReference>
<evidence type="ECO:0000256" key="12">
    <source>
        <dbReference type="ARBA" id="ARBA00044252"/>
    </source>
</evidence>
<dbReference type="InterPro" id="IPR036005">
    <property type="entry name" value="Creatinase/aminopeptidase-like"/>
</dbReference>
<keyword evidence="6" id="KW-0224">Dipeptidase</keyword>
<dbReference type="Proteomes" id="UP000198341">
    <property type="component" value="Chromosome 13"/>
</dbReference>
<evidence type="ECO:0000256" key="1">
    <source>
        <dbReference type="ARBA" id="ARBA00001936"/>
    </source>
</evidence>
<keyword evidence="19" id="KW-1185">Reference proteome</keyword>
<dbReference type="InterPro" id="IPR000994">
    <property type="entry name" value="Pept_M24"/>
</dbReference>
<evidence type="ECO:0000256" key="9">
    <source>
        <dbReference type="ARBA" id="ARBA00043990"/>
    </source>
</evidence>
<dbReference type="Pfam" id="PF00557">
    <property type="entry name" value="Peptidase_M24"/>
    <property type="match status" value="1"/>
</dbReference>
<dbReference type="PANTHER" id="PTHR48480">
    <property type="match status" value="1"/>
</dbReference>
<dbReference type="Gene3D" id="3.40.350.10">
    <property type="entry name" value="Creatinase/prolidase N-terminal domain"/>
    <property type="match status" value="1"/>
</dbReference>
<evidence type="ECO:0000256" key="5">
    <source>
        <dbReference type="ARBA" id="ARBA00022801"/>
    </source>
</evidence>
<dbReference type="RefSeq" id="XP_007509433.1">
    <property type="nucleotide sequence ID" value="XM_007509371.1"/>
</dbReference>
<keyword evidence="3" id="KW-0645">Protease</keyword>
<dbReference type="GO" id="GO:0070006">
    <property type="term" value="F:metalloaminopeptidase activity"/>
    <property type="evidence" value="ECO:0007669"/>
    <property type="project" value="InterPro"/>
</dbReference>
<dbReference type="STRING" id="41875.K8EMF6"/>
<evidence type="ECO:0000256" key="4">
    <source>
        <dbReference type="ARBA" id="ARBA00022723"/>
    </source>
</evidence>
<sequence length="566" mass="63946">MHQNEHFKGVTSKKAIRDESYIERVLWMKLPLFLKRKSWMLLATSSATTPLLVVDVASRRRRRNNTKAMTTSSSSSFQMGRDTLRVDFELHRENRLRLAQAMEEKINAEKKKTKKERNLVLVESGKQTQRYGTDNEPLFRQESYFHWMFGCRESDCFGALDVEKKKAILFVPRLPDEYVVWMGKPLSNEELASKYKIEEVRYADELEAYLEEEGVTALVHVLSGTNTDSGLPTLKANVPSSSKVEIDESILFEEITLLRTLKTKREQEVLEYASKISSQAHVAAIKSLQPGTMEYQLEAAFLHHIYNQGGMRFSSYPSICASGNNAAVLHYGHSGAPNDKECKSGELVLMDMGGEYHCMCADITTTVPVSGKFTSDQKIFYDGVLQAHKDVLANIKPGAVWTDLHLLAERSILSMLQKLNVLNESSSMEEMLENRVCAVFMPHGLGHLLGIDTHDVGGYGLRNSRDRILKPGLKSCRTAKALEENNVMTVEPGCYFVDALIDDVNMSENVKKCINFDTIDKKFRGFGGVRIEDNLVVTKTGCKSWTNVPRETEDIERVMSGELVWP</sequence>
<dbReference type="PANTHER" id="PTHR48480:SF2">
    <property type="entry name" value="PEPTIDASE D"/>
    <property type="match status" value="1"/>
</dbReference>
<dbReference type="SUPFAM" id="SSF55920">
    <property type="entry name" value="Creatinase/aminopeptidase"/>
    <property type="match status" value="1"/>
</dbReference>
<comment type="cofactor">
    <cofactor evidence="1">
        <name>Mn(2+)</name>
        <dbReference type="ChEBI" id="CHEBI:29035"/>
    </cofactor>
</comment>
<dbReference type="EC" id="3.4.13.9" evidence="10"/>
<dbReference type="Gene3D" id="3.90.230.10">
    <property type="entry name" value="Creatinase/methionine aminopeptidase superfamily"/>
    <property type="match status" value="1"/>
</dbReference>
<dbReference type="KEGG" id="bpg:Bathy13g00870"/>